<evidence type="ECO:0000256" key="3">
    <source>
        <dbReference type="ARBA" id="ARBA00022884"/>
    </source>
</evidence>
<dbReference type="InterPro" id="IPR002358">
    <property type="entry name" value="Ribosomal_uL6_CS"/>
</dbReference>
<comment type="function">
    <text evidence="7">Binds 23S rRNA.</text>
</comment>
<protein>
    <recommendedName>
        <fullName evidence="6 7">Large ribosomal subunit protein uL6c</fullName>
    </recommendedName>
</protein>
<geneLocation type="chloroplast" evidence="10"/>
<evidence type="ECO:0000313" key="11">
    <source>
        <dbReference type="EMBL" id="AML79902.1"/>
    </source>
</evidence>
<proteinExistence type="inferred from homology"/>
<dbReference type="InterPro" id="IPR036789">
    <property type="entry name" value="Ribosomal_uL6-like_a/b-dom_sf"/>
</dbReference>
<evidence type="ECO:0000256" key="5">
    <source>
        <dbReference type="ARBA" id="ARBA00023274"/>
    </source>
</evidence>
<feature type="domain" description="Large ribosomal subunit protein uL6 alpha-beta" evidence="9">
    <location>
        <begin position="14"/>
        <end position="84"/>
    </location>
</feature>
<dbReference type="HAMAP" id="MF_01365_B">
    <property type="entry name" value="Ribosomal_uL6_B"/>
    <property type="match status" value="1"/>
</dbReference>
<dbReference type="GeneID" id="26995322"/>
<dbReference type="InterPro" id="IPR019906">
    <property type="entry name" value="Ribosomal_uL6_bac-type"/>
</dbReference>
<evidence type="ECO:0000256" key="7">
    <source>
        <dbReference type="HAMAP-Rule" id="MF_01365"/>
    </source>
</evidence>
<keyword evidence="10" id="KW-0934">Plastid</keyword>
<dbReference type="EMBL" id="KP330491">
    <property type="protein sequence ID" value="AJO68427.1"/>
    <property type="molecule type" value="Genomic_DNA"/>
</dbReference>
<dbReference type="GO" id="GO:0009507">
    <property type="term" value="C:chloroplast"/>
    <property type="evidence" value="ECO:0007669"/>
    <property type="project" value="UniProtKB-SubCell"/>
</dbReference>
<comment type="subcellular location">
    <subcellularLocation>
        <location evidence="7">Plastid</location>
        <location evidence="7">Chloroplast</location>
    </subcellularLocation>
</comment>
<gene>
    <name evidence="7 10" type="primary">rpl6</name>
</gene>
<dbReference type="FunFam" id="3.90.930.12:FF:000002">
    <property type="entry name" value="50S ribosomal protein L6"/>
    <property type="match status" value="1"/>
</dbReference>
<reference evidence="10" key="1">
    <citation type="submission" date="2014-12" db="EMBL/GenBank/DDBJ databases">
        <title>The complete chloroplast genome of Gracilariopsis lemaneiformis.</title>
        <authorList>
            <person name="Bi G."/>
            <person name="Du Q."/>
            <person name="Sui Z."/>
            <person name="Mao Y."/>
        </authorList>
    </citation>
    <scope>NUCLEOTIDE SEQUENCE</scope>
</reference>
<evidence type="ECO:0000256" key="6">
    <source>
        <dbReference type="ARBA" id="ARBA00069413"/>
    </source>
</evidence>
<sequence length="180" mass="20372">MSRIGKQPINLSKNIDIRIQENNIHIEGPKGKLSYKLSKYISIKYEKDNNQLKLYKINQNKETQKLYGLSRTLINNMVIGVSQGFEKKLKIQGVGYRSQIQGKDLILNVGYSHPVVIHPPENININVENNINITVKGINKELVGEIAAKIRSVRPPEPYKGKGIRYVNEKIILKVGKAGK</sequence>
<keyword evidence="10" id="KW-0150">Chloroplast</keyword>
<comment type="similarity">
    <text evidence="1 7 8">Belongs to the universal ribosomal protein uL6 family.</text>
</comment>
<dbReference type="GO" id="GO:0019843">
    <property type="term" value="F:rRNA binding"/>
    <property type="evidence" value="ECO:0007669"/>
    <property type="project" value="UniProtKB-UniRule"/>
</dbReference>
<dbReference type="PIRSF" id="PIRSF002162">
    <property type="entry name" value="Ribosomal_L6"/>
    <property type="match status" value="1"/>
</dbReference>
<dbReference type="SUPFAM" id="SSF56053">
    <property type="entry name" value="Ribosomal protein L6"/>
    <property type="match status" value="2"/>
</dbReference>
<keyword evidence="3 7" id="KW-0694">RNA-binding</keyword>
<evidence type="ECO:0000259" key="9">
    <source>
        <dbReference type="Pfam" id="PF00347"/>
    </source>
</evidence>
<reference evidence="11" key="2">
    <citation type="journal article" date="2016" name="Mitochondrial DNA Part B Resour">
        <title>The complete chloroplast genome of Gracilariopsis lemaneiformis, an important economic red alga of the family Gracilariaceae.</title>
        <authorList>
            <person name="Zhang Y."/>
            <person name="Guo Y.-M."/>
            <person name="Li T.-J."/>
            <person name="Chen C.-H."/>
            <person name="Shen K.-N."/>
            <person name="Hsiao C.-D."/>
        </authorList>
    </citation>
    <scope>NUCLEOTIDE SEQUENCE</scope>
</reference>
<dbReference type="AlphaFoldDB" id="A0A0C5DLG8"/>
<keyword evidence="5 7" id="KW-0687">Ribonucleoprotein</keyword>
<dbReference type="PRINTS" id="PR00059">
    <property type="entry name" value="RIBOSOMALL6"/>
</dbReference>
<evidence type="ECO:0000256" key="4">
    <source>
        <dbReference type="ARBA" id="ARBA00022980"/>
    </source>
</evidence>
<keyword evidence="4 7" id="KW-0689">Ribosomal protein</keyword>
<dbReference type="InterPro" id="IPR000702">
    <property type="entry name" value="Ribosomal_uL6-like"/>
</dbReference>
<evidence type="ECO:0000256" key="8">
    <source>
        <dbReference type="RuleBase" id="RU003869"/>
    </source>
</evidence>
<dbReference type="GO" id="GO:0002181">
    <property type="term" value="P:cytoplasmic translation"/>
    <property type="evidence" value="ECO:0007669"/>
    <property type="project" value="TreeGrafter"/>
</dbReference>
<dbReference type="InterPro" id="IPR020040">
    <property type="entry name" value="Ribosomal_uL6_a/b-dom"/>
</dbReference>
<dbReference type="PANTHER" id="PTHR11655:SF14">
    <property type="entry name" value="LARGE RIBOSOMAL SUBUNIT PROTEIN UL6M"/>
    <property type="match status" value="1"/>
</dbReference>
<feature type="domain" description="Large ribosomal subunit protein uL6 alpha-beta" evidence="9">
    <location>
        <begin position="93"/>
        <end position="166"/>
    </location>
</feature>
<dbReference type="EMBL" id="KU179794">
    <property type="protein sequence ID" value="AML79902.1"/>
    <property type="molecule type" value="Genomic_DNA"/>
</dbReference>
<dbReference type="NCBIfam" id="TIGR03654">
    <property type="entry name" value="L6_bact"/>
    <property type="match status" value="1"/>
</dbReference>
<accession>A0A0C5DLG8</accession>
<evidence type="ECO:0000256" key="1">
    <source>
        <dbReference type="ARBA" id="ARBA00009356"/>
    </source>
</evidence>
<evidence type="ECO:0000313" key="10">
    <source>
        <dbReference type="EMBL" id="AJO68427.1"/>
    </source>
</evidence>
<evidence type="ECO:0000256" key="2">
    <source>
        <dbReference type="ARBA" id="ARBA00022730"/>
    </source>
</evidence>
<dbReference type="Gene3D" id="3.90.930.12">
    <property type="entry name" value="Ribosomal protein L6, alpha-beta domain"/>
    <property type="match status" value="2"/>
</dbReference>
<dbReference type="PANTHER" id="PTHR11655">
    <property type="entry name" value="60S/50S RIBOSOMAL PROTEIN L6/L9"/>
    <property type="match status" value="1"/>
</dbReference>
<dbReference type="GO" id="GO:0003735">
    <property type="term" value="F:structural constituent of ribosome"/>
    <property type="evidence" value="ECO:0007669"/>
    <property type="project" value="InterPro"/>
</dbReference>
<keyword evidence="2 7" id="KW-0699">rRNA-binding</keyword>
<name>A0A0C5DLG8_GRALE</name>
<dbReference type="RefSeq" id="YP_009237810.1">
    <property type="nucleotide sequence ID" value="NC_029644.1"/>
</dbReference>
<dbReference type="Pfam" id="PF00347">
    <property type="entry name" value="Ribosomal_L6"/>
    <property type="match status" value="2"/>
</dbReference>
<dbReference type="PROSITE" id="PS00525">
    <property type="entry name" value="RIBOSOMAL_L6_1"/>
    <property type="match status" value="1"/>
</dbReference>
<comment type="subunit">
    <text evidence="7">Part of the 50S ribosomal subunit.</text>
</comment>
<organism evidence="10">
    <name type="scientific">Gracilariopsis lemaneiformis</name>
    <name type="common">Red alga</name>
    <name type="synonym">Gracilaria lemaneiformis</name>
    <dbReference type="NCBI Taxonomy" id="2782"/>
    <lineage>
        <taxon>Eukaryota</taxon>
        <taxon>Rhodophyta</taxon>
        <taxon>Florideophyceae</taxon>
        <taxon>Rhodymeniophycidae</taxon>
        <taxon>Gracilariales</taxon>
        <taxon>Gracilariaceae</taxon>
        <taxon>Gracilariopsis</taxon>
    </lineage>
</organism>
<dbReference type="FunFam" id="3.90.930.12:FF:000001">
    <property type="entry name" value="50S ribosomal protein L6"/>
    <property type="match status" value="1"/>
</dbReference>
<dbReference type="GO" id="GO:0022625">
    <property type="term" value="C:cytosolic large ribosomal subunit"/>
    <property type="evidence" value="ECO:0007669"/>
    <property type="project" value="TreeGrafter"/>
</dbReference>